<name>A0A317SQJ0_9PEZI</name>
<dbReference type="AlphaFoldDB" id="A0A317SQJ0"/>
<evidence type="ECO:0000259" key="2">
    <source>
        <dbReference type="Pfam" id="PF08718"/>
    </source>
</evidence>
<gene>
    <name evidence="3" type="ORF">C7212DRAFT_325644</name>
</gene>
<keyword evidence="4" id="KW-1185">Reference proteome</keyword>
<dbReference type="GO" id="GO:0005829">
    <property type="term" value="C:cytosol"/>
    <property type="evidence" value="ECO:0007669"/>
    <property type="project" value="TreeGrafter"/>
</dbReference>
<dbReference type="GO" id="GO:0016020">
    <property type="term" value="C:membrane"/>
    <property type="evidence" value="ECO:0007669"/>
    <property type="project" value="TreeGrafter"/>
</dbReference>
<organism evidence="3 4">
    <name type="scientific">Tuber magnatum</name>
    <name type="common">white Piedmont truffle</name>
    <dbReference type="NCBI Taxonomy" id="42249"/>
    <lineage>
        <taxon>Eukaryota</taxon>
        <taxon>Fungi</taxon>
        <taxon>Dikarya</taxon>
        <taxon>Ascomycota</taxon>
        <taxon>Pezizomycotina</taxon>
        <taxon>Pezizomycetes</taxon>
        <taxon>Pezizales</taxon>
        <taxon>Tuberaceae</taxon>
        <taxon>Tuber</taxon>
    </lineage>
</organism>
<accession>A0A317SQJ0</accession>
<feature type="domain" description="Glycolipid transfer protein" evidence="2">
    <location>
        <begin position="22"/>
        <end position="160"/>
    </location>
</feature>
<dbReference type="InterPro" id="IPR014830">
    <property type="entry name" value="Glycolipid_transfer_prot_dom"/>
</dbReference>
<evidence type="ECO:0000256" key="1">
    <source>
        <dbReference type="ARBA" id="ARBA00022448"/>
    </source>
</evidence>
<comment type="caution">
    <text evidence="3">The sequence shown here is derived from an EMBL/GenBank/DDBJ whole genome shotgun (WGS) entry which is preliminary data.</text>
</comment>
<dbReference type="InterPro" id="IPR036497">
    <property type="entry name" value="GLTP_sf"/>
</dbReference>
<reference evidence="3 4" key="1">
    <citation type="submission" date="2018-03" db="EMBL/GenBank/DDBJ databases">
        <title>Genomes of Pezizomycetes fungi and the evolution of truffles.</title>
        <authorList>
            <person name="Murat C."/>
            <person name="Payen T."/>
            <person name="Noel B."/>
            <person name="Kuo A."/>
            <person name="Martin F.M."/>
        </authorList>
    </citation>
    <scope>NUCLEOTIDE SEQUENCE [LARGE SCALE GENOMIC DNA]</scope>
    <source>
        <strain evidence="3">091103-1</strain>
    </source>
</reference>
<keyword evidence="1" id="KW-0813">Transport</keyword>
<dbReference type="Proteomes" id="UP000246991">
    <property type="component" value="Unassembled WGS sequence"/>
</dbReference>
<sequence>MPTFFSTSKRSFKDVGAEGEQIRTTEFLEACELVVSLFDLLGSTAFAAVQKDMNGNIKKIRDRQNSHPNESDTLQNLCVSELVGGKHTATEGLVWLHRGLEFTEKALRKNFNNPNEELTTSFTNAYGETLKKHHNMIVKGAFGLAMKACPYRVDFYKKLGDDETEVNTQLGEWLTALELTNEILSRQLAGISWK</sequence>
<dbReference type="PANTHER" id="PTHR10219">
    <property type="entry name" value="GLYCOLIPID TRANSFER PROTEIN-RELATED"/>
    <property type="match status" value="1"/>
</dbReference>
<proteinExistence type="predicted"/>
<dbReference type="Pfam" id="PF08718">
    <property type="entry name" value="GLTP"/>
    <property type="match status" value="1"/>
</dbReference>
<evidence type="ECO:0000313" key="3">
    <source>
        <dbReference type="EMBL" id="PWW75656.1"/>
    </source>
</evidence>
<dbReference type="EMBL" id="PYWC01000044">
    <property type="protein sequence ID" value="PWW75656.1"/>
    <property type="molecule type" value="Genomic_DNA"/>
</dbReference>
<dbReference type="OrthoDB" id="205255at2759"/>
<dbReference type="FunFam" id="1.10.3520.10:FF:000001">
    <property type="entry name" value="Pleckstrin domain-containing family A member 8"/>
    <property type="match status" value="1"/>
</dbReference>
<dbReference type="PANTHER" id="PTHR10219:SF25">
    <property type="entry name" value="PLECKSTRIN HOMOLOGY DOMAIN-CONTAINING FAMILY A MEMBER 8"/>
    <property type="match status" value="1"/>
</dbReference>
<dbReference type="SUPFAM" id="SSF110004">
    <property type="entry name" value="Glycolipid transfer protein, GLTP"/>
    <property type="match status" value="1"/>
</dbReference>
<evidence type="ECO:0000313" key="4">
    <source>
        <dbReference type="Proteomes" id="UP000246991"/>
    </source>
</evidence>
<dbReference type="GO" id="GO:1902388">
    <property type="term" value="F:ceramide 1-phosphate transfer activity"/>
    <property type="evidence" value="ECO:0007669"/>
    <property type="project" value="TreeGrafter"/>
</dbReference>
<dbReference type="GO" id="GO:1902387">
    <property type="term" value="F:ceramide 1-phosphate binding"/>
    <property type="evidence" value="ECO:0007669"/>
    <property type="project" value="TreeGrafter"/>
</dbReference>
<dbReference type="STRING" id="42249.A0A317SQJ0"/>
<protein>
    <submittedName>
        <fullName evidence="3">Glycolipid transfer protein</fullName>
    </submittedName>
</protein>
<dbReference type="Gene3D" id="1.10.3520.10">
    <property type="entry name" value="Glycolipid transfer protein"/>
    <property type="match status" value="1"/>
</dbReference>